<organism evidence="3 4">
    <name type="scientific">Okeania hirsuta</name>
    <dbReference type="NCBI Taxonomy" id="1458930"/>
    <lineage>
        <taxon>Bacteria</taxon>
        <taxon>Bacillati</taxon>
        <taxon>Cyanobacteriota</taxon>
        <taxon>Cyanophyceae</taxon>
        <taxon>Oscillatoriophycideae</taxon>
        <taxon>Oscillatoriales</taxon>
        <taxon>Microcoleaceae</taxon>
        <taxon>Okeania</taxon>
    </lineage>
</organism>
<reference evidence="3 4" key="1">
    <citation type="journal article" date="2018" name="ACS Chem. Biol.">
        <title>Ketoreductase domain dysfunction expands chemodiversity: malyngamide biosynthesis in the cyanobacterium Okeania hirsuta.</title>
        <authorList>
            <person name="Moss N.A."/>
            <person name="Leao T."/>
            <person name="Rankin M."/>
            <person name="McCullough T.M."/>
            <person name="Qu P."/>
            <person name="Korobeynikov A."/>
            <person name="Smith J.L."/>
            <person name="Gerwick L."/>
            <person name="Gerwick W.H."/>
        </authorList>
    </citation>
    <scope>NUCLEOTIDE SEQUENCE [LARGE SCALE GENOMIC DNA]</scope>
    <source>
        <strain evidence="3 4">PAB10Feb10-1</strain>
    </source>
</reference>
<protein>
    <submittedName>
        <fullName evidence="3">Uncharacterized protein</fullName>
    </submittedName>
</protein>
<keyword evidence="1" id="KW-0175">Coiled coil</keyword>
<evidence type="ECO:0000256" key="2">
    <source>
        <dbReference type="SAM" id="MobiDB-lite"/>
    </source>
</evidence>
<comment type="caution">
    <text evidence="3">The sequence shown here is derived from an EMBL/GenBank/DDBJ whole genome shotgun (WGS) entry which is preliminary data.</text>
</comment>
<feature type="region of interest" description="Disordered" evidence="2">
    <location>
        <begin position="400"/>
        <end position="424"/>
    </location>
</feature>
<proteinExistence type="predicted"/>
<sequence>MKLLNFQNKQIKSIISEIDEVLSQSSTENSPKVLEKTLRKSQKILKQVLNYLSQNVDTISSLQLLSVDPPSNSENIIDQTTKQYPQQLEEFLNPINHYLQEDFQTLKEQRRALQQEIRQLEKQRQDNYSLAQQYAKQEQIISEFSQALLGPVQEILVEHLSHLTNQHPYPSQSALPVKQNINPQTSKNIEPSEMVTSSEDKFREDSNFDRSFIDDFNTEDHQEIQQESENFIASNVNPQNIQHKKLSSQINELYEPADTTVLPYPGYEFVAKVNTESNTTETDDSNPQESSIQNQLNLDQQQDLEVIKSQDQENKTFAQLEAPSFEENYTQWQKYQNSTAKIEDAEIANLIESPLNSGSNLDNSEDVESTQIIESLSHLFGELEINEGQTNQLIVSLESKQEQEQTQEQTNYSNKSEEEEYLQASAKESLLPIQESDEEQNQNIELLLDTNTLNNLRSDLENLEEFDLEELADDSQQTEFQLGEYSPVSLAESNLESTNDSVTSTSEAKVTNLEVTNLEGLFIDIGDVSEKLNLTNQENTQSSAENTENEQTLEDILDGLTSSIEVEQIETDEREFLPLETLLQDPPETEKKKLIYQNRQI</sequence>
<feature type="region of interest" description="Disordered" evidence="2">
    <location>
        <begin position="183"/>
        <end position="202"/>
    </location>
</feature>
<dbReference type="Proteomes" id="UP000269154">
    <property type="component" value="Unassembled WGS sequence"/>
</dbReference>
<feature type="coiled-coil region" evidence="1">
    <location>
        <begin position="96"/>
        <end position="130"/>
    </location>
</feature>
<dbReference type="EMBL" id="RCBY01000314">
    <property type="protein sequence ID" value="RQH24995.1"/>
    <property type="molecule type" value="Genomic_DNA"/>
</dbReference>
<evidence type="ECO:0000313" key="4">
    <source>
        <dbReference type="Proteomes" id="UP000269154"/>
    </source>
</evidence>
<evidence type="ECO:0000256" key="1">
    <source>
        <dbReference type="SAM" id="Coils"/>
    </source>
</evidence>
<feature type="compositionally biased region" description="Polar residues" evidence="2">
    <location>
        <begin position="183"/>
        <end position="197"/>
    </location>
</feature>
<name>A0A3N6RAE7_9CYAN</name>
<gene>
    <name evidence="3" type="ORF">D5R40_29620</name>
</gene>
<evidence type="ECO:0000313" key="3">
    <source>
        <dbReference type="EMBL" id="RQH24995.1"/>
    </source>
</evidence>
<accession>A0A3N6RAE7</accession>
<dbReference type="AlphaFoldDB" id="A0A3N6RAE7"/>
<keyword evidence="4" id="KW-1185">Reference proteome</keyword>